<organism evidence="2 3">
    <name type="scientific">Micromonospora krabiensis</name>
    <dbReference type="NCBI Taxonomy" id="307121"/>
    <lineage>
        <taxon>Bacteria</taxon>
        <taxon>Bacillati</taxon>
        <taxon>Actinomycetota</taxon>
        <taxon>Actinomycetes</taxon>
        <taxon>Micromonosporales</taxon>
        <taxon>Micromonosporaceae</taxon>
        <taxon>Micromonospora</taxon>
    </lineage>
</organism>
<dbReference type="InterPro" id="IPR045713">
    <property type="entry name" value="DUF6069"/>
</dbReference>
<sequence length="260" mass="27370">MRTLTLRGGARVAVVAAHWRDAFGVVTRGRVQLELRDGQLGPVLGRDAGFWLRGTGVRALRNPGRRTATVRIATRHGRRIPDATPPTPVTESWRIDMQSMNETGDVVADPASDRTRHPRRLRGLAGIGVLATLAAMVATTLAAALARALGVDFEIPDGGEAIPLPGFAVVTGFFSVVGVLIAVAFLRWSARPAERFGCTAVTLTAISLVPPFLVRANTATIIALLGLHLVAAAVMIPALARSLRVRAESGVSQISGISGA</sequence>
<feature type="transmembrane region" description="Helical" evidence="1">
    <location>
        <begin position="219"/>
        <end position="240"/>
    </location>
</feature>
<evidence type="ECO:0000313" key="2">
    <source>
        <dbReference type="EMBL" id="SBV24874.1"/>
    </source>
</evidence>
<dbReference type="STRING" id="307121.GA0070620_0339"/>
<name>A0A1C3MX47_9ACTN</name>
<feature type="transmembrane region" description="Helical" evidence="1">
    <location>
        <begin position="193"/>
        <end position="213"/>
    </location>
</feature>
<accession>A0A1C3MX47</accession>
<evidence type="ECO:0000256" key="1">
    <source>
        <dbReference type="SAM" id="Phobius"/>
    </source>
</evidence>
<dbReference type="Proteomes" id="UP000199393">
    <property type="component" value="Chromosome I"/>
</dbReference>
<dbReference type="EMBL" id="LT598496">
    <property type="protein sequence ID" value="SBV24874.1"/>
    <property type="molecule type" value="Genomic_DNA"/>
</dbReference>
<evidence type="ECO:0000313" key="3">
    <source>
        <dbReference type="Proteomes" id="UP000199393"/>
    </source>
</evidence>
<feature type="transmembrane region" description="Helical" evidence="1">
    <location>
        <begin position="166"/>
        <end position="186"/>
    </location>
</feature>
<reference evidence="3" key="1">
    <citation type="submission" date="2016-06" db="EMBL/GenBank/DDBJ databases">
        <authorList>
            <person name="Varghese N."/>
        </authorList>
    </citation>
    <scope>NUCLEOTIDE SEQUENCE [LARGE SCALE GENOMIC DNA]</scope>
    <source>
        <strain evidence="3">DSM 45344</strain>
    </source>
</reference>
<dbReference type="RefSeq" id="WP_091587852.1">
    <property type="nucleotide sequence ID" value="NZ_JBHRWG010000002.1"/>
</dbReference>
<dbReference type="OrthoDB" id="4775254at2"/>
<dbReference type="AlphaFoldDB" id="A0A1C3MX47"/>
<keyword evidence="1" id="KW-1133">Transmembrane helix</keyword>
<keyword evidence="1" id="KW-0812">Transmembrane</keyword>
<gene>
    <name evidence="2" type="ORF">GA0070620_0339</name>
</gene>
<keyword evidence="3" id="KW-1185">Reference proteome</keyword>
<dbReference type="Pfam" id="PF19545">
    <property type="entry name" value="DUF6069"/>
    <property type="match status" value="1"/>
</dbReference>
<feature type="transmembrane region" description="Helical" evidence="1">
    <location>
        <begin position="124"/>
        <end position="146"/>
    </location>
</feature>
<proteinExistence type="predicted"/>
<keyword evidence="1" id="KW-0472">Membrane</keyword>
<protein>
    <submittedName>
        <fullName evidence="2">Uncharacterized protein</fullName>
    </submittedName>
</protein>
<dbReference type="PATRIC" id="fig|307121.4.peg.344"/>